<proteinExistence type="inferred from homology"/>
<feature type="compositionally biased region" description="Basic residues" evidence="2">
    <location>
        <begin position="118"/>
        <end position="129"/>
    </location>
</feature>
<dbReference type="Proteomes" id="UP001066276">
    <property type="component" value="Chromosome 6"/>
</dbReference>
<dbReference type="GO" id="GO:0030527">
    <property type="term" value="F:structural constituent of chromatin"/>
    <property type="evidence" value="ECO:0007669"/>
    <property type="project" value="InterPro"/>
</dbReference>
<evidence type="ECO:0008006" key="5">
    <source>
        <dbReference type="Google" id="ProtNLM"/>
    </source>
</evidence>
<name>A0AAV7QG80_PLEWA</name>
<dbReference type="InterPro" id="IPR000164">
    <property type="entry name" value="Histone_H3/CENP-A"/>
</dbReference>
<evidence type="ECO:0000313" key="3">
    <source>
        <dbReference type="EMBL" id="KAJ1139253.1"/>
    </source>
</evidence>
<sequence>MPSSGFPAGSRSRVRGLVIPSPVLAGLRGRQGLSPRLVPRSVFLSGARGATIPDSRVLSLGRCVLLSPLRSTLLAELSVPLSRALCSFSLRSFQHNLLRSRVGHTETDTLAMAGTKQSARKSTGRKSPHKQLATKAVHKITPSTSGVKKPHLYRPRTVALRKIGCYQKSTEVFLRKLPFQRLVLEIVQ</sequence>
<protein>
    <recommendedName>
        <fullName evidence="5">Histone H2A/H2B/H3 domain-containing protein</fullName>
    </recommendedName>
</protein>
<organism evidence="3 4">
    <name type="scientific">Pleurodeles waltl</name>
    <name type="common">Iberian ribbed newt</name>
    <dbReference type="NCBI Taxonomy" id="8319"/>
    <lineage>
        <taxon>Eukaryota</taxon>
        <taxon>Metazoa</taxon>
        <taxon>Chordata</taxon>
        <taxon>Craniata</taxon>
        <taxon>Vertebrata</taxon>
        <taxon>Euteleostomi</taxon>
        <taxon>Amphibia</taxon>
        <taxon>Batrachia</taxon>
        <taxon>Caudata</taxon>
        <taxon>Salamandroidea</taxon>
        <taxon>Salamandridae</taxon>
        <taxon>Pleurodelinae</taxon>
        <taxon>Pleurodeles</taxon>
    </lineage>
</organism>
<dbReference type="Gene3D" id="1.10.20.10">
    <property type="entry name" value="Histone, subunit A"/>
    <property type="match status" value="1"/>
</dbReference>
<dbReference type="AlphaFoldDB" id="A0AAV7QG80"/>
<gene>
    <name evidence="3" type="ORF">NDU88_005628</name>
</gene>
<keyword evidence="4" id="KW-1185">Reference proteome</keyword>
<evidence type="ECO:0000256" key="1">
    <source>
        <dbReference type="ARBA" id="ARBA00010343"/>
    </source>
</evidence>
<comment type="caution">
    <text evidence="3">The sequence shown here is derived from an EMBL/GenBank/DDBJ whole genome shotgun (WGS) entry which is preliminary data.</text>
</comment>
<dbReference type="GO" id="GO:0000786">
    <property type="term" value="C:nucleosome"/>
    <property type="evidence" value="ECO:0007669"/>
    <property type="project" value="InterPro"/>
</dbReference>
<reference evidence="3" key="1">
    <citation type="journal article" date="2022" name="bioRxiv">
        <title>Sequencing and chromosome-scale assembly of the giantPleurodeles waltlgenome.</title>
        <authorList>
            <person name="Brown T."/>
            <person name="Elewa A."/>
            <person name="Iarovenko S."/>
            <person name="Subramanian E."/>
            <person name="Araus A.J."/>
            <person name="Petzold A."/>
            <person name="Susuki M."/>
            <person name="Suzuki K.-i.T."/>
            <person name="Hayashi T."/>
            <person name="Toyoda A."/>
            <person name="Oliveira C."/>
            <person name="Osipova E."/>
            <person name="Leigh N.D."/>
            <person name="Simon A."/>
            <person name="Yun M.H."/>
        </authorList>
    </citation>
    <scope>NUCLEOTIDE SEQUENCE</scope>
    <source>
        <strain evidence="3">20211129_DDA</strain>
        <tissue evidence="3">Liver</tissue>
    </source>
</reference>
<dbReference type="PRINTS" id="PR00622">
    <property type="entry name" value="HISTONEH3"/>
</dbReference>
<evidence type="ECO:0000313" key="4">
    <source>
        <dbReference type="Proteomes" id="UP001066276"/>
    </source>
</evidence>
<feature type="region of interest" description="Disordered" evidence="2">
    <location>
        <begin position="112"/>
        <end position="134"/>
    </location>
</feature>
<dbReference type="InterPro" id="IPR009072">
    <property type="entry name" value="Histone-fold"/>
</dbReference>
<accession>A0AAV7QG80</accession>
<dbReference type="GO" id="GO:0046982">
    <property type="term" value="F:protein heterodimerization activity"/>
    <property type="evidence" value="ECO:0007669"/>
    <property type="project" value="InterPro"/>
</dbReference>
<dbReference type="EMBL" id="JANPWB010000010">
    <property type="protein sequence ID" value="KAJ1139253.1"/>
    <property type="molecule type" value="Genomic_DNA"/>
</dbReference>
<comment type="similarity">
    <text evidence="1">Belongs to the histone H3 family.</text>
</comment>
<dbReference type="PANTHER" id="PTHR11426">
    <property type="entry name" value="HISTONE H3"/>
    <property type="match status" value="1"/>
</dbReference>
<dbReference type="GO" id="GO:0003677">
    <property type="term" value="F:DNA binding"/>
    <property type="evidence" value="ECO:0007669"/>
    <property type="project" value="InterPro"/>
</dbReference>
<dbReference type="SUPFAM" id="SSF47113">
    <property type="entry name" value="Histone-fold"/>
    <property type="match status" value="1"/>
</dbReference>
<evidence type="ECO:0000256" key="2">
    <source>
        <dbReference type="SAM" id="MobiDB-lite"/>
    </source>
</evidence>